<evidence type="ECO:0000256" key="4">
    <source>
        <dbReference type="SAM" id="Coils"/>
    </source>
</evidence>
<dbReference type="AlphaFoldDB" id="A0A1V0B1E5"/>
<dbReference type="Gene3D" id="1.20.58.300">
    <property type="entry name" value="FlgN-like"/>
    <property type="match status" value="1"/>
</dbReference>
<proteinExistence type="inferred from homology"/>
<dbReference type="KEGG" id="ppha:BVH74_02800"/>
<dbReference type="InterPro" id="IPR007809">
    <property type="entry name" value="FlgN-like"/>
</dbReference>
<dbReference type="Proteomes" id="UP000243488">
    <property type="component" value="Chromosome"/>
</dbReference>
<keyword evidence="6" id="KW-1185">Reference proteome</keyword>
<reference evidence="5 6" key="1">
    <citation type="submission" date="2017-03" db="EMBL/GenBank/DDBJ databases">
        <title>Complete genome sequence of the novel DNRA strain Pseudomonas sp. S-6-2 isolated from Chinese polluted river sediment. Journal of Biotechnology.</title>
        <authorList>
            <person name="Li J."/>
            <person name="Xiang F."/>
            <person name="Wang L."/>
            <person name="Xi L."/>
            <person name="Liu J."/>
        </authorList>
    </citation>
    <scope>NUCLEOTIDE SEQUENCE [LARGE SCALE GENOMIC DNA]</scope>
    <source>
        <strain evidence="5 6">S-6-2</strain>
    </source>
</reference>
<evidence type="ECO:0008006" key="7">
    <source>
        <dbReference type="Google" id="ProtNLM"/>
    </source>
</evidence>
<feature type="coiled-coil region" evidence="4">
    <location>
        <begin position="8"/>
        <end position="57"/>
    </location>
</feature>
<evidence type="ECO:0000256" key="3">
    <source>
        <dbReference type="ARBA" id="ARBA00022795"/>
    </source>
</evidence>
<evidence type="ECO:0000313" key="6">
    <source>
        <dbReference type="Proteomes" id="UP000243488"/>
    </source>
</evidence>
<sequence length="146" mass="16415">MSSRERLLAALDEDLQRDQADYQRLLDLTEALHAHLLQRDAQQIERLNQDISSLSAAAAHRAARRSRILAAFSLHADADGMQRLFAGCPPAQRQRLSAGWEALGHLAQACQRQNERNGRLLAMQHDILNQLLGQSAQSSLYSPQYY</sequence>
<dbReference type="InterPro" id="IPR036679">
    <property type="entry name" value="FlgN-like_sf"/>
</dbReference>
<evidence type="ECO:0000256" key="1">
    <source>
        <dbReference type="ARBA" id="ARBA00002397"/>
    </source>
</evidence>
<comment type="similarity">
    <text evidence="2">Belongs to the FlgN family.</text>
</comment>
<dbReference type="Pfam" id="PF05130">
    <property type="entry name" value="FlgN"/>
    <property type="match status" value="1"/>
</dbReference>
<dbReference type="STRING" id="1931241.BVH74_02800"/>
<dbReference type="EMBL" id="CP020100">
    <property type="protein sequence ID" value="AQZ93752.1"/>
    <property type="molecule type" value="Genomic_DNA"/>
</dbReference>
<comment type="function">
    <text evidence="1">Required for the efficient initiation of filament assembly.</text>
</comment>
<keyword evidence="4" id="KW-0175">Coiled coil</keyword>
<dbReference type="SUPFAM" id="SSF140566">
    <property type="entry name" value="FlgN-like"/>
    <property type="match status" value="1"/>
</dbReference>
<evidence type="ECO:0000256" key="2">
    <source>
        <dbReference type="ARBA" id="ARBA00007703"/>
    </source>
</evidence>
<evidence type="ECO:0000313" key="5">
    <source>
        <dbReference type="EMBL" id="AQZ93752.1"/>
    </source>
</evidence>
<keyword evidence="3" id="KW-1005">Bacterial flagellum biogenesis</keyword>
<name>A0A1V0B1E5_9GAMM</name>
<accession>A0A1V0B1E5</accession>
<protein>
    <recommendedName>
        <fullName evidence="7">Flagellar protein FlgN</fullName>
    </recommendedName>
</protein>
<dbReference type="GO" id="GO:0044780">
    <property type="term" value="P:bacterial-type flagellum assembly"/>
    <property type="evidence" value="ECO:0007669"/>
    <property type="project" value="InterPro"/>
</dbReference>
<organism evidence="5 6">
    <name type="scientific">Halopseudomonas phragmitis</name>
    <dbReference type="NCBI Taxonomy" id="1931241"/>
    <lineage>
        <taxon>Bacteria</taxon>
        <taxon>Pseudomonadati</taxon>
        <taxon>Pseudomonadota</taxon>
        <taxon>Gammaproteobacteria</taxon>
        <taxon>Pseudomonadales</taxon>
        <taxon>Pseudomonadaceae</taxon>
        <taxon>Halopseudomonas</taxon>
    </lineage>
</organism>
<dbReference type="RefSeq" id="WP_080048610.1">
    <property type="nucleotide sequence ID" value="NZ_CP020100.1"/>
</dbReference>
<gene>
    <name evidence="5" type="ORF">BVH74_02800</name>
</gene>